<accession>A0AAV7HEW2</accession>
<protein>
    <submittedName>
        <fullName evidence="1">Uncharacterized protein</fullName>
    </submittedName>
</protein>
<gene>
    <name evidence="1" type="ORF">IEQ34_002584</name>
</gene>
<keyword evidence="2" id="KW-1185">Reference proteome</keyword>
<dbReference type="Proteomes" id="UP000775213">
    <property type="component" value="Unassembled WGS sequence"/>
</dbReference>
<name>A0AAV7HEW2_DENCH</name>
<dbReference type="AlphaFoldDB" id="A0AAV7HEW2"/>
<organism evidence="1 2">
    <name type="scientific">Dendrobium chrysotoxum</name>
    <name type="common">Orchid</name>
    <dbReference type="NCBI Taxonomy" id="161865"/>
    <lineage>
        <taxon>Eukaryota</taxon>
        <taxon>Viridiplantae</taxon>
        <taxon>Streptophyta</taxon>
        <taxon>Embryophyta</taxon>
        <taxon>Tracheophyta</taxon>
        <taxon>Spermatophyta</taxon>
        <taxon>Magnoliopsida</taxon>
        <taxon>Liliopsida</taxon>
        <taxon>Asparagales</taxon>
        <taxon>Orchidaceae</taxon>
        <taxon>Epidendroideae</taxon>
        <taxon>Malaxideae</taxon>
        <taxon>Dendrobiinae</taxon>
        <taxon>Dendrobium</taxon>
    </lineage>
</organism>
<reference evidence="1 2" key="1">
    <citation type="journal article" date="2021" name="Hortic Res">
        <title>Chromosome-scale assembly of the Dendrobium chrysotoxum genome enhances the understanding of orchid evolution.</title>
        <authorList>
            <person name="Zhang Y."/>
            <person name="Zhang G.Q."/>
            <person name="Zhang D."/>
            <person name="Liu X.D."/>
            <person name="Xu X.Y."/>
            <person name="Sun W.H."/>
            <person name="Yu X."/>
            <person name="Zhu X."/>
            <person name="Wang Z.W."/>
            <person name="Zhao X."/>
            <person name="Zhong W.Y."/>
            <person name="Chen H."/>
            <person name="Yin W.L."/>
            <person name="Huang T."/>
            <person name="Niu S.C."/>
            <person name="Liu Z.J."/>
        </authorList>
    </citation>
    <scope>NUCLEOTIDE SEQUENCE [LARGE SCALE GENOMIC DNA]</scope>
    <source>
        <strain evidence="1">Lindl</strain>
    </source>
</reference>
<sequence>MNPFLFRRDDIPQKNRESSAFHLSSAAESGELPAPTFSSSFSNPLPHHCKTIFRCLIAQFIIGGRHIRNLKKQVAGFLICHASNDKRLACYPGFSLDL</sequence>
<evidence type="ECO:0000313" key="1">
    <source>
        <dbReference type="EMBL" id="KAH0467551.1"/>
    </source>
</evidence>
<proteinExistence type="predicted"/>
<evidence type="ECO:0000313" key="2">
    <source>
        <dbReference type="Proteomes" id="UP000775213"/>
    </source>
</evidence>
<comment type="caution">
    <text evidence="1">The sequence shown here is derived from an EMBL/GenBank/DDBJ whole genome shotgun (WGS) entry which is preliminary data.</text>
</comment>
<dbReference type="EMBL" id="JAGFBR010000004">
    <property type="protein sequence ID" value="KAH0467551.1"/>
    <property type="molecule type" value="Genomic_DNA"/>
</dbReference>